<dbReference type="FunFam" id="1.25.40.10:FF:000470">
    <property type="entry name" value="Pentatricopeptide repeat-containing protein At5g66520"/>
    <property type="match status" value="1"/>
</dbReference>
<dbReference type="FunFam" id="1.25.40.10:FF:000184">
    <property type="entry name" value="Pentatricopeptide repeat-containing protein, chloroplastic"/>
    <property type="match status" value="1"/>
</dbReference>
<evidence type="ECO:0000256" key="3">
    <source>
        <dbReference type="PROSITE-ProRule" id="PRU00708"/>
    </source>
</evidence>
<dbReference type="PANTHER" id="PTHR47926">
    <property type="entry name" value="PENTATRICOPEPTIDE REPEAT-CONTAINING PROTEIN"/>
    <property type="match status" value="1"/>
</dbReference>
<dbReference type="GO" id="GO:0003723">
    <property type="term" value="F:RNA binding"/>
    <property type="evidence" value="ECO:0007669"/>
    <property type="project" value="InterPro"/>
</dbReference>
<dbReference type="NCBIfam" id="TIGR00756">
    <property type="entry name" value="PPR"/>
    <property type="match status" value="4"/>
</dbReference>
<dbReference type="PROSITE" id="PS51375">
    <property type="entry name" value="PPR"/>
    <property type="match status" value="4"/>
</dbReference>
<organism evidence="4">
    <name type="scientific">Rhizophora mucronata</name>
    <name type="common">Asiatic mangrove</name>
    <dbReference type="NCBI Taxonomy" id="61149"/>
    <lineage>
        <taxon>Eukaryota</taxon>
        <taxon>Viridiplantae</taxon>
        <taxon>Streptophyta</taxon>
        <taxon>Embryophyta</taxon>
        <taxon>Tracheophyta</taxon>
        <taxon>Spermatophyta</taxon>
        <taxon>Magnoliopsida</taxon>
        <taxon>eudicotyledons</taxon>
        <taxon>Gunneridae</taxon>
        <taxon>Pentapetalae</taxon>
        <taxon>rosids</taxon>
        <taxon>fabids</taxon>
        <taxon>Malpighiales</taxon>
        <taxon>Rhizophoraceae</taxon>
        <taxon>Rhizophora</taxon>
    </lineage>
</organism>
<accession>A0A2P2NI88</accession>
<evidence type="ECO:0000256" key="1">
    <source>
        <dbReference type="ARBA" id="ARBA00006643"/>
    </source>
</evidence>
<feature type="repeat" description="PPR" evidence="3">
    <location>
        <begin position="211"/>
        <end position="245"/>
    </location>
</feature>
<comment type="similarity">
    <text evidence="1">Belongs to the PPR family. PCMP-H subfamily.</text>
</comment>
<dbReference type="Pfam" id="PF20431">
    <property type="entry name" value="E_motif"/>
    <property type="match status" value="1"/>
</dbReference>
<dbReference type="InterPro" id="IPR011990">
    <property type="entry name" value="TPR-like_helical_dom_sf"/>
</dbReference>
<feature type="repeat" description="PPR" evidence="3">
    <location>
        <begin position="180"/>
        <end position="210"/>
    </location>
</feature>
<feature type="repeat" description="PPR" evidence="3">
    <location>
        <begin position="312"/>
        <end position="346"/>
    </location>
</feature>
<dbReference type="SUPFAM" id="SSF48452">
    <property type="entry name" value="TPR-like"/>
    <property type="match status" value="1"/>
</dbReference>
<dbReference type="Pfam" id="PF13041">
    <property type="entry name" value="PPR_2"/>
    <property type="match status" value="1"/>
</dbReference>
<dbReference type="InterPro" id="IPR046960">
    <property type="entry name" value="PPR_At4g14850-like_plant"/>
</dbReference>
<evidence type="ECO:0000256" key="2">
    <source>
        <dbReference type="ARBA" id="ARBA00022737"/>
    </source>
</evidence>
<dbReference type="Pfam" id="PF12854">
    <property type="entry name" value="PPR_1"/>
    <property type="match status" value="1"/>
</dbReference>
<dbReference type="FunFam" id="1.25.40.10:FF:000333">
    <property type="entry name" value="Pentatricopeptide repeat-containing protein"/>
    <property type="match status" value="1"/>
</dbReference>
<dbReference type="AlphaFoldDB" id="A0A2P2NI88"/>
<dbReference type="Gene3D" id="1.25.40.10">
    <property type="entry name" value="Tetratricopeptide repeat domain"/>
    <property type="match status" value="3"/>
</dbReference>
<dbReference type="Pfam" id="PF01535">
    <property type="entry name" value="PPR"/>
    <property type="match status" value="6"/>
</dbReference>
<dbReference type="PANTHER" id="PTHR47926:SF436">
    <property type="entry name" value="PENTATRICOPEPTIDE REPEAT-CONTAINING PROTEIN ELI1, CHLOROPLASTIC-LIKE ISOFORM X2"/>
    <property type="match status" value="1"/>
</dbReference>
<dbReference type="EMBL" id="GGEC01061712">
    <property type="protein sequence ID" value="MBX42196.1"/>
    <property type="molecule type" value="Transcribed_RNA"/>
</dbReference>
<sequence>MLLPANPISKFFSDQPYLTMLEKNCQNMKDLQIIHARLIKTGLAKYPIAASRVLAFCTSHAGHVGYAHLVFTQIQRPNLFMWNTIIRGFCESSTPQYAIYLFTDMLSTSSVQPQRLTYPSVFKAYAQLGLAREGAQLHGRVIKLGLDNDQFIQNTLLHMYANSGFLSEAQRVFDGYAAFDVVAWNIMITGLAKCGEIDESKRLFDKMSSRNTVSWNSMISGYVRKGKFIDALELFGKMQEEMIKPNEFTMVSLLTACACLGATRQGEWIHEYMVLNQFHMNPIVITAIIDMYSKCGNIDKALHVFKTAPKKALSCWNSMILGLAMNGRENEAIRLFSALESSNFKPDDVSFIGVLTACNHCGLVEEAKDYFLSMTETYNIEPSIKHYSCMVDVLGKAGCLEEAEELIMSMPIKPDAIIWGSLLSSCRKYGYIEKAKRAAKRVIELNPKETAGFVLMSNVRAASSHFEEAMEQRLSLKEQQIEKEPGCSLIEVKGQVHEFMASGRLHPNAGEIYHLLDDMGFAIEVMP</sequence>
<reference evidence="4" key="1">
    <citation type="submission" date="2018-02" db="EMBL/GenBank/DDBJ databases">
        <title>Rhizophora mucronata_Transcriptome.</title>
        <authorList>
            <person name="Meera S.P."/>
            <person name="Sreeshan A."/>
            <person name="Augustine A."/>
        </authorList>
    </citation>
    <scope>NUCLEOTIDE SEQUENCE</scope>
    <source>
        <tissue evidence="4">Leaf</tissue>
    </source>
</reference>
<dbReference type="InterPro" id="IPR046848">
    <property type="entry name" value="E_motif"/>
</dbReference>
<evidence type="ECO:0000313" key="4">
    <source>
        <dbReference type="EMBL" id="MBX42196.1"/>
    </source>
</evidence>
<dbReference type="InterPro" id="IPR002885">
    <property type="entry name" value="PPR_rpt"/>
</dbReference>
<name>A0A2P2NI88_RHIMU</name>
<keyword evidence="2" id="KW-0677">Repeat</keyword>
<protein>
    <submittedName>
        <fullName evidence="4">Pentatricopeptide repeat-containing protein At2g42920ic</fullName>
    </submittedName>
</protein>
<dbReference type="GO" id="GO:0009451">
    <property type="term" value="P:RNA modification"/>
    <property type="evidence" value="ECO:0007669"/>
    <property type="project" value="InterPro"/>
</dbReference>
<feature type="repeat" description="PPR" evidence="3">
    <location>
        <begin position="78"/>
        <end position="113"/>
    </location>
</feature>
<proteinExistence type="inferred from homology"/>